<evidence type="ECO:0000256" key="1">
    <source>
        <dbReference type="SAM" id="SignalP"/>
    </source>
</evidence>
<dbReference type="Pfam" id="PF07883">
    <property type="entry name" value="Cupin_2"/>
    <property type="match status" value="1"/>
</dbReference>
<evidence type="ECO:0000313" key="4">
    <source>
        <dbReference type="Proteomes" id="UP001183176"/>
    </source>
</evidence>
<sequence length="144" mass="14824">MHKSRGLALAAVGMTALVAVSTTTAEATPPSGVSATIISKYTAGGKDFVLREITIAPGGTTGWHWHDGALIGVVKRGTLTHNEADCSVDGVYHAGDPIVEPAGSRNVHIGRNLGTTPLVLDVLYIDPAGSPFSEDAHNPGCGFH</sequence>
<reference evidence="4" key="1">
    <citation type="submission" date="2023-07" db="EMBL/GenBank/DDBJ databases">
        <title>30 novel species of actinomycetes from the DSMZ collection.</title>
        <authorList>
            <person name="Nouioui I."/>
        </authorList>
    </citation>
    <scope>NUCLEOTIDE SEQUENCE [LARGE SCALE GENOMIC DNA]</scope>
    <source>
        <strain evidence="4">DSM 44399</strain>
    </source>
</reference>
<keyword evidence="4" id="KW-1185">Reference proteome</keyword>
<feature type="domain" description="Cupin type-2" evidence="2">
    <location>
        <begin position="53"/>
        <end position="120"/>
    </location>
</feature>
<feature type="chain" id="PRO_5047533400" evidence="1">
    <location>
        <begin position="28"/>
        <end position="144"/>
    </location>
</feature>
<gene>
    <name evidence="3" type="ORF">RM423_19855</name>
</gene>
<evidence type="ECO:0000259" key="2">
    <source>
        <dbReference type="Pfam" id="PF07883"/>
    </source>
</evidence>
<dbReference type="Proteomes" id="UP001183176">
    <property type="component" value="Unassembled WGS sequence"/>
</dbReference>
<comment type="caution">
    <text evidence="3">The sequence shown here is derived from an EMBL/GenBank/DDBJ whole genome shotgun (WGS) entry which is preliminary data.</text>
</comment>
<dbReference type="InterPro" id="IPR014710">
    <property type="entry name" value="RmlC-like_jellyroll"/>
</dbReference>
<organism evidence="3 4">
    <name type="scientific">Jatrophihabitans lederbergiae</name>
    <dbReference type="NCBI Taxonomy" id="3075547"/>
    <lineage>
        <taxon>Bacteria</taxon>
        <taxon>Bacillati</taxon>
        <taxon>Actinomycetota</taxon>
        <taxon>Actinomycetes</taxon>
        <taxon>Jatrophihabitantales</taxon>
        <taxon>Jatrophihabitantaceae</taxon>
        <taxon>Jatrophihabitans</taxon>
    </lineage>
</organism>
<accession>A0ABU2JF83</accession>
<dbReference type="Gene3D" id="2.60.120.10">
    <property type="entry name" value="Jelly Rolls"/>
    <property type="match status" value="1"/>
</dbReference>
<dbReference type="EMBL" id="JAVREH010000046">
    <property type="protein sequence ID" value="MDT0263636.1"/>
    <property type="molecule type" value="Genomic_DNA"/>
</dbReference>
<dbReference type="InterPro" id="IPR011051">
    <property type="entry name" value="RmlC_Cupin_sf"/>
</dbReference>
<dbReference type="InterPro" id="IPR013096">
    <property type="entry name" value="Cupin_2"/>
</dbReference>
<name>A0ABU2JF83_9ACTN</name>
<dbReference type="SUPFAM" id="SSF51182">
    <property type="entry name" value="RmlC-like cupins"/>
    <property type="match status" value="1"/>
</dbReference>
<feature type="signal peptide" evidence="1">
    <location>
        <begin position="1"/>
        <end position="27"/>
    </location>
</feature>
<protein>
    <submittedName>
        <fullName evidence="3">Cupin domain-containing protein</fullName>
    </submittedName>
</protein>
<keyword evidence="1" id="KW-0732">Signal</keyword>
<evidence type="ECO:0000313" key="3">
    <source>
        <dbReference type="EMBL" id="MDT0263636.1"/>
    </source>
</evidence>
<proteinExistence type="predicted"/>
<dbReference type="RefSeq" id="WP_311424781.1">
    <property type="nucleotide sequence ID" value="NZ_JAVREH010000046.1"/>
</dbReference>